<dbReference type="InterPro" id="IPR011335">
    <property type="entry name" value="Restrct_endonuc-II-like"/>
</dbReference>
<gene>
    <name evidence="3" type="ORF">PLAM_2198</name>
</gene>
<dbReference type="CDD" id="cd06260">
    <property type="entry name" value="DUF820-like"/>
    <property type="match status" value="1"/>
</dbReference>
<accession>A0A1J1JIT0</accession>
<dbReference type="PANTHER" id="PTHR33352">
    <property type="entry name" value="SLR1095 PROTEIN"/>
    <property type="match status" value="1"/>
</dbReference>
<proteinExistence type="predicted"/>
<dbReference type="Gene3D" id="3.90.1570.10">
    <property type="entry name" value="tt1808, chain A"/>
    <property type="match status" value="1"/>
</dbReference>
<dbReference type="Gene3D" id="1.20.5.170">
    <property type="match status" value="1"/>
</dbReference>
<keyword evidence="1" id="KW-0175">Coiled coil</keyword>
<dbReference type="InterPro" id="IPR008538">
    <property type="entry name" value="Uma2"/>
</dbReference>
<reference evidence="3" key="1">
    <citation type="submission" date="2015-09" db="EMBL/GenBank/DDBJ databases">
        <authorList>
            <person name="Jackson K.R."/>
            <person name="Lunt B.L."/>
            <person name="Fisher J.N.B."/>
            <person name="Gardner A.V."/>
            <person name="Bailey M.E."/>
            <person name="Deus L.M."/>
            <person name="Earl A.S."/>
            <person name="Gibby P.D."/>
            <person name="Hartmann K.A."/>
            <person name="Liu J.E."/>
            <person name="Manci A.M."/>
            <person name="Nielsen D.A."/>
            <person name="Solomon M.B."/>
            <person name="Breakwell D.P."/>
            <person name="Burnett S.H."/>
            <person name="Grose J.H."/>
        </authorList>
    </citation>
    <scope>NUCLEOTIDE SEQUENCE</scope>
    <source>
        <strain evidence="3">7805</strain>
    </source>
</reference>
<dbReference type="EMBL" id="LO018304">
    <property type="protein sequence ID" value="CUM60164.1"/>
    <property type="molecule type" value="Genomic_DNA"/>
</dbReference>
<evidence type="ECO:0000313" key="3">
    <source>
        <dbReference type="EMBL" id="CUM60164.1"/>
    </source>
</evidence>
<evidence type="ECO:0000259" key="2">
    <source>
        <dbReference type="Pfam" id="PF05685"/>
    </source>
</evidence>
<organism evidence="3">
    <name type="scientific">Planktothrix agardhii</name>
    <name type="common">Oscillatoria agardhii</name>
    <dbReference type="NCBI Taxonomy" id="1160"/>
    <lineage>
        <taxon>Bacteria</taxon>
        <taxon>Bacillati</taxon>
        <taxon>Cyanobacteriota</taxon>
        <taxon>Cyanophyceae</taxon>
        <taxon>Oscillatoriophycideae</taxon>
        <taxon>Oscillatoriales</taxon>
        <taxon>Microcoleaceae</taxon>
        <taxon>Planktothrix</taxon>
    </lineage>
</organism>
<name>A0A1J1JIT0_PLAAG</name>
<feature type="domain" description="Putative restriction endonuclease" evidence="2">
    <location>
        <begin position="28"/>
        <end position="174"/>
    </location>
</feature>
<dbReference type="AlphaFoldDB" id="A0A1J1JIT0"/>
<dbReference type="SUPFAM" id="SSF52980">
    <property type="entry name" value="Restriction endonuclease-like"/>
    <property type="match status" value="1"/>
</dbReference>
<dbReference type="Pfam" id="PF05685">
    <property type="entry name" value="Uma2"/>
    <property type="match status" value="1"/>
</dbReference>
<feature type="coiled-coil region" evidence="1">
    <location>
        <begin position="207"/>
        <end position="281"/>
    </location>
</feature>
<protein>
    <recommendedName>
        <fullName evidence="2">Putative restriction endonuclease domain-containing protein</fullName>
    </recommendedName>
</protein>
<sequence length="291" mass="33376">MSPSQETIPFGLILPPTQDELPFDDGVPMETQRHKMQMDLLIDPLIPWLETREDGYVGGNMFLYFSLAQVRNQDFKGPDFFAVLGVPKKERKSWVVWEEGKAPDVIIELLSPSTAQEDKTNKKIIYQNQVRVPEYFWFDPFKPDDLAGFILINGSYEPIFPDQFNRLFSQQLGLSLVRWSGVYKTVETVWLRWATSEGEILPTPDELSAQKAEQAQLQAEQAQLQAEQAQLQAEQAQLQAEQAQLQAEQAQLQAEQAQLQAEQAQERSQELETLLNRYRQQFGELPELSSD</sequence>
<dbReference type="PANTHER" id="PTHR33352:SF3">
    <property type="entry name" value="SLR1612 PROTEIN"/>
    <property type="match status" value="1"/>
</dbReference>
<evidence type="ECO:0000256" key="1">
    <source>
        <dbReference type="SAM" id="Coils"/>
    </source>
</evidence>
<dbReference type="RefSeq" id="WP_254034554.1">
    <property type="nucleotide sequence ID" value="NZ_LR882950.1"/>
</dbReference>
<dbReference type="InterPro" id="IPR012296">
    <property type="entry name" value="Nuclease_put_TT1808"/>
</dbReference>